<dbReference type="GO" id="GO:0005768">
    <property type="term" value="C:endosome"/>
    <property type="evidence" value="ECO:0007669"/>
    <property type="project" value="TreeGrafter"/>
</dbReference>
<feature type="compositionally biased region" description="Polar residues" evidence="1">
    <location>
        <begin position="297"/>
        <end position="307"/>
    </location>
</feature>
<dbReference type="SMART" id="SM00181">
    <property type="entry name" value="EGF"/>
    <property type="match status" value="3"/>
</dbReference>
<dbReference type="GO" id="GO:0001764">
    <property type="term" value="P:neuron migration"/>
    <property type="evidence" value="ECO:0007669"/>
    <property type="project" value="InterPro"/>
</dbReference>
<dbReference type="InterPro" id="IPR000742">
    <property type="entry name" value="EGF"/>
</dbReference>
<feature type="signal peptide" evidence="3">
    <location>
        <begin position="1"/>
        <end position="38"/>
    </location>
</feature>
<dbReference type="Pfam" id="PF18577">
    <property type="entry name" value="ASTN_2_hairpin"/>
    <property type="match status" value="1"/>
</dbReference>
<dbReference type="AlphaFoldDB" id="A0A8C1SB17"/>
<accession>A0A8C1SB17</accession>
<dbReference type="GO" id="GO:0007158">
    <property type="term" value="P:neuron cell-cell adhesion"/>
    <property type="evidence" value="ECO:0007669"/>
    <property type="project" value="TreeGrafter"/>
</dbReference>
<feature type="chain" id="PRO_5034561822" evidence="3">
    <location>
        <begin position="39"/>
        <end position="1240"/>
    </location>
</feature>
<evidence type="ECO:0000256" key="3">
    <source>
        <dbReference type="SAM" id="SignalP"/>
    </source>
</evidence>
<dbReference type="PANTHER" id="PTHR16592">
    <property type="entry name" value="ASTROTACTIN-1-LIKE"/>
    <property type="match status" value="1"/>
</dbReference>
<dbReference type="InterPro" id="IPR020864">
    <property type="entry name" value="MACPF"/>
</dbReference>
<keyword evidence="2" id="KW-1133">Transmembrane helix</keyword>
<dbReference type="Pfam" id="PF01823">
    <property type="entry name" value="MACPF"/>
    <property type="match status" value="1"/>
</dbReference>
<dbReference type="InterPro" id="IPR040685">
    <property type="entry name" value="Annexin-like"/>
</dbReference>
<dbReference type="GO" id="GO:0016020">
    <property type="term" value="C:membrane"/>
    <property type="evidence" value="ECO:0007669"/>
    <property type="project" value="TreeGrafter"/>
</dbReference>
<evidence type="ECO:0000313" key="7">
    <source>
        <dbReference type="Proteomes" id="UP000694700"/>
    </source>
</evidence>
<name>A0A8C1SB17_CYPCA</name>
<sequence>MALPFLSRHPPSLGGMTPSDARLLLLLLLGLRVSGTRAGGKLDEDRDKRGDAESPCEVKTVTVSTLPVLRENEFSFTGAGSGSLAGGESRLLLFVRTDLPGRISVLDDLDNTNHSWWESSDVSLSSFLFQGGLIALLLLILLFTLVLYTRQRWCRRRRAPQKSASTEATHEIHYIPSVLLGPTHSRDSFRGPRPLQHSSVIGMPIRETPILDDCDCEEDEQPGHLLDGKAHLEDDLCSQGTHSVDSLGKGMGEANHKHSLDNRALDPDQESVEALMQRFKESFRTNTTMEITHFQNVTHSSSTGKSKQTNKHKNAQSTGGVFGRQVDSGSEMDDDTQLKFYTEHRGRRRSKGCPQSPMSKATLTLITVCTCVVAVVYGTQTSCPLTVKVTLHVPEHFIADGSSFVVSMGSYLDVSNWLNPAKLTLYYQTNTSTQWVRDYCGQRTTDPCEQLCDQDTGECSCLEGYAPDPEHNHLCIRTDWGRNEGPWPYSNLERGYDLVTGEQAPEKIFRSSYSLGQGLWLPVSKSFVVPPVELSINPIASCKTDVLVTEDPGEVREEAIMSTYFETVDDLLASFGPVRDCSKDNGGCRKNFKCVSDRRMDSTGCMCPEGLRPMKDGSGCYDYSLGTDCTDGFNGGCEQLCLQQLVPLPDDPTSSNVLMFCGCVQEYKLAADGRSCLLLADHCQGPKCSKQDSRFNGTLFSEMLRGYNNKTQQVTLGQVFQMTFSEELHLLASRASMCVCVTGDAQFSEATGYPMMQQWRVRSNLYRVKLSAITLSTDFSKVLKSLTADSTRDELLAFIQQYGSHYISEALYGSELTCNIYFPSKKSQQQLWLQYQKEVTDQGGRRDLKAMPFISYLSGLLKTQLLSDDLVAGVEIRCQEKGSCPAACHLCRQAGRETPSPTPVLLEVSRIVPLYSLVQDNVTKEAFKSATMSSYWCAGKGDVIENWCRCDLTALGKDGLPNCSPLRRPVLRLAPHLEPSSTMVALEWIDVEPLIGYKVSDYIIQHKRVEDPSEAEIYTGEVLSLMDDLLSGLGSSCVVAGRRSGEHPHSMIYSLIFKCLEPDSLYKFTLYAMDSRGSRSDATFVTVRTSCPMVDDSKAEEIADKVYNLYNGYTSGKEQQTAYNTLMEISPPLLYRVQHHYNSHYEKFGDFVWRSEDELGPRKAHLILRRMDRISLFCRSLLRSGFIQSRTESMPYMLCRSDDTRPGGTLWHSSLHETQIACLEKVISVQRNIYGKSKLR</sequence>
<feature type="domain" description="EGF-like" evidence="4">
    <location>
        <begin position="580"/>
        <end position="621"/>
    </location>
</feature>
<keyword evidence="3" id="KW-0732">Signal</keyword>
<dbReference type="Pfam" id="PF18411">
    <property type="entry name" value="Annexin_2"/>
    <property type="match status" value="1"/>
</dbReference>
<reference evidence="6" key="1">
    <citation type="submission" date="2025-08" db="UniProtKB">
        <authorList>
            <consortium name="Ensembl"/>
        </authorList>
    </citation>
    <scope>IDENTIFICATION</scope>
</reference>
<dbReference type="Proteomes" id="UP000694700">
    <property type="component" value="Unplaced"/>
</dbReference>
<dbReference type="Ensembl" id="ENSCCRT00015005127.1">
    <property type="protein sequence ID" value="ENSCCRP00015004921.1"/>
    <property type="gene ID" value="ENSCCRG00015001511.1"/>
</dbReference>
<dbReference type="Gene3D" id="2.10.25.10">
    <property type="entry name" value="Laminin"/>
    <property type="match status" value="1"/>
</dbReference>
<dbReference type="InterPro" id="IPR045574">
    <property type="entry name" value="ASTN1_2_Fn3"/>
</dbReference>
<dbReference type="Pfam" id="PF19743">
    <property type="entry name" value="ASTN1_2_fn3"/>
    <property type="match status" value="1"/>
</dbReference>
<dbReference type="InterPro" id="IPR026995">
    <property type="entry name" value="Astrotactin"/>
</dbReference>
<feature type="domain" description="MACPF" evidence="5">
    <location>
        <begin position="753"/>
        <end position="936"/>
    </location>
</feature>
<feature type="domain" description="EGF-like" evidence="4">
    <location>
        <begin position="439"/>
        <end position="476"/>
    </location>
</feature>
<evidence type="ECO:0000256" key="1">
    <source>
        <dbReference type="SAM" id="MobiDB-lite"/>
    </source>
</evidence>
<keyword evidence="2" id="KW-0812">Transmembrane</keyword>
<proteinExistence type="predicted"/>
<dbReference type="InterPro" id="IPR040510">
    <property type="entry name" value="ASTN_2_hairpin"/>
</dbReference>
<evidence type="ECO:0000259" key="5">
    <source>
        <dbReference type="SMART" id="SM00457"/>
    </source>
</evidence>
<dbReference type="PANTHER" id="PTHR16592:SF2">
    <property type="entry name" value="ASTROTACTIN-2"/>
    <property type="match status" value="1"/>
</dbReference>
<evidence type="ECO:0000256" key="2">
    <source>
        <dbReference type="SAM" id="Phobius"/>
    </source>
</evidence>
<feature type="region of interest" description="Disordered" evidence="1">
    <location>
        <begin position="243"/>
        <end position="267"/>
    </location>
</feature>
<feature type="region of interest" description="Disordered" evidence="1">
    <location>
        <begin position="297"/>
        <end position="334"/>
    </location>
</feature>
<feature type="domain" description="EGF-like" evidence="4">
    <location>
        <begin position="628"/>
        <end position="677"/>
    </location>
</feature>
<evidence type="ECO:0000259" key="4">
    <source>
        <dbReference type="SMART" id="SM00181"/>
    </source>
</evidence>
<evidence type="ECO:0000313" key="6">
    <source>
        <dbReference type="Ensembl" id="ENSCCRP00015004921.1"/>
    </source>
</evidence>
<keyword evidence="2" id="KW-0472">Membrane</keyword>
<dbReference type="InterPro" id="IPR045575">
    <property type="entry name" value="ASTN_1_2_N"/>
</dbReference>
<feature type="compositionally biased region" description="Basic and acidic residues" evidence="1">
    <location>
        <begin position="254"/>
        <end position="266"/>
    </location>
</feature>
<feature type="transmembrane region" description="Helical" evidence="2">
    <location>
        <begin position="357"/>
        <end position="378"/>
    </location>
</feature>
<dbReference type="SMART" id="SM00457">
    <property type="entry name" value="MACPF"/>
    <property type="match status" value="1"/>
</dbReference>
<dbReference type="Pfam" id="PF19441">
    <property type="entry name" value="ASTN_1_2_N"/>
    <property type="match status" value="1"/>
</dbReference>
<protein>
    <submittedName>
        <fullName evidence="6">Astrotactin 2</fullName>
    </submittedName>
</protein>
<feature type="transmembrane region" description="Helical" evidence="2">
    <location>
        <begin position="127"/>
        <end position="148"/>
    </location>
</feature>
<organism evidence="6 7">
    <name type="scientific">Cyprinus carpio</name>
    <name type="common">Common carp</name>
    <dbReference type="NCBI Taxonomy" id="7962"/>
    <lineage>
        <taxon>Eukaryota</taxon>
        <taxon>Metazoa</taxon>
        <taxon>Chordata</taxon>
        <taxon>Craniata</taxon>
        <taxon>Vertebrata</taxon>
        <taxon>Euteleostomi</taxon>
        <taxon>Actinopterygii</taxon>
        <taxon>Neopterygii</taxon>
        <taxon>Teleostei</taxon>
        <taxon>Ostariophysi</taxon>
        <taxon>Cypriniformes</taxon>
        <taxon>Cyprinidae</taxon>
        <taxon>Cyprininae</taxon>
        <taxon>Cyprinus</taxon>
    </lineage>
</organism>